<evidence type="ECO:0000256" key="15">
    <source>
        <dbReference type="SAM" id="Phobius"/>
    </source>
</evidence>
<dbReference type="UniPathway" id="UPA00378"/>
<evidence type="ECO:0000256" key="14">
    <source>
        <dbReference type="SAM" id="MobiDB-lite"/>
    </source>
</evidence>
<dbReference type="EC" id="2.4.1.155" evidence="4"/>
<evidence type="ECO:0000256" key="8">
    <source>
        <dbReference type="ARBA" id="ARBA00022968"/>
    </source>
</evidence>
<feature type="transmembrane region" description="Helical" evidence="15">
    <location>
        <begin position="40"/>
        <end position="62"/>
    </location>
</feature>
<protein>
    <recommendedName>
        <fullName evidence="4">alpha-1,6-mannosyl-glycoprotein 6-beta-N-acetylglucosaminyltransferase</fullName>
        <ecNumber evidence="4">2.4.1.155</ecNumber>
    </recommendedName>
</protein>
<dbReference type="GO" id="GO:0030144">
    <property type="term" value="F:alpha-1,6-mannosylglycoprotein 6-beta-N-acetylglucosaminyltransferase activity"/>
    <property type="evidence" value="ECO:0007669"/>
    <property type="project" value="UniProtKB-EC"/>
</dbReference>
<dbReference type="Pfam" id="PF15024">
    <property type="entry name" value="Glyco_transf_18"/>
    <property type="match status" value="1"/>
</dbReference>
<feature type="region of interest" description="Disordered" evidence="14">
    <location>
        <begin position="1"/>
        <end position="29"/>
    </location>
</feature>
<dbReference type="Proteomes" id="UP000320762">
    <property type="component" value="Unassembled WGS sequence"/>
</dbReference>
<evidence type="ECO:0000256" key="9">
    <source>
        <dbReference type="ARBA" id="ARBA00022989"/>
    </source>
</evidence>
<comment type="pathway">
    <text evidence="2">Protein modification; protein glycosylation.</text>
</comment>
<reference evidence="17 18" key="1">
    <citation type="journal article" date="2019" name="New Phytol.">
        <title>Comparative genomics reveals unique wood-decay strategies and fruiting body development in the Schizophyllaceae.</title>
        <authorList>
            <person name="Almasi E."/>
            <person name="Sahu N."/>
            <person name="Krizsan K."/>
            <person name="Balint B."/>
            <person name="Kovacs G.M."/>
            <person name="Kiss B."/>
            <person name="Cseklye J."/>
            <person name="Drula E."/>
            <person name="Henrissat B."/>
            <person name="Nagy I."/>
            <person name="Chovatia M."/>
            <person name="Adam C."/>
            <person name="LaButti K."/>
            <person name="Lipzen A."/>
            <person name="Riley R."/>
            <person name="Grigoriev I.V."/>
            <person name="Nagy L.G."/>
        </authorList>
    </citation>
    <scope>NUCLEOTIDE SEQUENCE [LARGE SCALE GENOMIC DNA]</scope>
    <source>
        <strain evidence="17 18">NL-1724</strain>
    </source>
</reference>
<dbReference type="STRING" id="97359.A0A550CZJ2"/>
<dbReference type="PANTHER" id="PTHR15075:SF2">
    <property type="entry name" value="ALPHA-1,6-MANNOSYLGLYCOPROTEIN 6-BETA-N-ACETYLGLUCOSAMINYLTRANSFERASE"/>
    <property type="match status" value="1"/>
</dbReference>
<evidence type="ECO:0000256" key="10">
    <source>
        <dbReference type="ARBA" id="ARBA00023034"/>
    </source>
</evidence>
<evidence type="ECO:0000256" key="5">
    <source>
        <dbReference type="ARBA" id="ARBA00022676"/>
    </source>
</evidence>
<evidence type="ECO:0000256" key="7">
    <source>
        <dbReference type="ARBA" id="ARBA00022692"/>
    </source>
</evidence>
<evidence type="ECO:0000256" key="6">
    <source>
        <dbReference type="ARBA" id="ARBA00022679"/>
    </source>
</evidence>
<feature type="domain" description="Glycosyltransferase family 18 catalytic" evidence="16">
    <location>
        <begin position="223"/>
        <end position="437"/>
    </location>
</feature>
<evidence type="ECO:0000256" key="11">
    <source>
        <dbReference type="ARBA" id="ARBA00023136"/>
    </source>
</evidence>
<dbReference type="InterPro" id="IPR026116">
    <property type="entry name" value="GT18_cat"/>
</dbReference>
<dbReference type="AlphaFoldDB" id="A0A550CZJ2"/>
<keyword evidence="9 15" id="KW-1133">Transmembrane helix</keyword>
<comment type="similarity">
    <text evidence="3">Belongs to the glycosyltransferase 18 family.</text>
</comment>
<keyword evidence="12" id="KW-0325">Glycoprotein</keyword>
<dbReference type="PANTHER" id="PTHR15075">
    <property type="entry name" value="ALPHA-MANNOSIDE BETA-1,6-N-ACETYLGLUCOSAMINYLTRANSFERASE"/>
    <property type="match status" value="1"/>
</dbReference>
<dbReference type="EMBL" id="VDMD01000001">
    <property type="protein sequence ID" value="TRM70204.1"/>
    <property type="molecule type" value="Genomic_DNA"/>
</dbReference>
<accession>A0A550CZJ2</accession>
<keyword evidence="11 15" id="KW-0472">Membrane</keyword>
<proteinExistence type="inferred from homology"/>
<evidence type="ECO:0000256" key="1">
    <source>
        <dbReference type="ARBA" id="ARBA00004323"/>
    </source>
</evidence>
<dbReference type="InterPro" id="IPR052105">
    <property type="entry name" value="MGAT5_Glycosyltransferase"/>
</dbReference>
<dbReference type="GO" id="GO:0000139">
    <property type="term" value="C:Golgi membrane"/>
    <property type="evidence" value="ECO:0007669"/>
    <property type="project" value="UniProtKB-SubCell"/>
</dbReference>
<gene>
    <name evidence="17" type="ORF">BD626DRAFT_25241</name>
</gene>
<keyword evidence="18" id="KW-1185">Reference proteome</keyword>
<evidence type="ECO:0000313" key="17">
    <source>
        <dbReference type="EMBL" id="TRM70204.1"/>
    </source>
</evidence>
<evidence type="ECO:0000256" key="3">
    <source>
        <dbReference type="ARBA" id="ARBA00007477"/>
    </source>
</evidence>
<dbReference type="GO" id="GO:0006487">
    <property type="term" value="P:protein N-linked glycosylation"/>
    <property type="evidence" value="ECO:0007669"/>
    <property type="project" value="TreeGrafter"/>
</dbReference>
<evidence type="ECO:0000313" key="18">
    <source>
        <dbReference type="Proteomes" id="UP000320762"/>
    </source>
</evidence>
<keyword evidence="7 15" id="KW-0812">Transmembrane</keyword>
<organism evidence="17 18">
    <name type="scientific">Schizophyllum amplum</name>
    <dbReference type="NCBI Taxonomy" id="97359"/>
    <lineage>
        <taxon>Eukaryota</taxon>
        <taxon>Fungi</taxon>
        <taxon>Dikarya</taxon>
        <taxon>Basidiomycota</taxon>
        <taxon>Agaricomycotina</taxon>
        <taxon>Agaricomycetes</taxon>
        <taxon>Agaricomycetidae</taxon>
        <taxon>Agaricales</taxon>
        <taxon>Schizophyllaceae</taxon>
        <taxon>Schizophyllum</taxon>
    </lineage>
</organism>
<name>A0A550CZJ2_9AGAR</name>
<evidence type="ECO:0000256" key="13">
    <source>
        <dbReference type="ARBA" id="ARBA00048243"/>
    </source>
</evidence>
<keyword evidence="5" id="KW-0328">Glycosyltransferase</keyword>
<evidence type="ECO:0000256" key="4">
    <source>
        <dbReference type="ARBA" id="ARBA00012671"/>
    </source>
</evidence>
<evidence type="ECO:0000256" key="2">
    <source>
        <dbReference type="ARBA" id="ARBA00004922"/>
    </source>
</evidence>
<comment type="catalytic activity">
    <reaction evidence="13">
        <text>N(4)-{beta-D-GlcNAc-(1-&gt;2)-[beta-D-GlcNAc-(1-&gt;4)]-alpha-D-Man-(1-&gt;3)-[beta-D-GlcNAc-(1-&gt;2)-alpha-D-Man-(1-&gt;6)]-beta-D-Man-(1-&gt;4)-beta-D-GlcNAc-(1-&gt;4)-beta-D-GlcNAc}-L-asparaginyl-[protein] + UDP-N-acetyl-alpha-D-glucosamine = N(4)-{beta-D-GlcNAc-(1-&gt;2)-[beta-D-GlcNAc-(1-&gt;4)]-alpha-D-Man-(1-&gt;3)-[beta-D-GlcNAc-(1-&gt;2)-[beta-D-GlcNAc-(1-&gt;6)]-alpha-D-Man-(1-&gt;6)]-beta-D-Man-(1-&gt;4)-beta-D-GlcNAc-(1-&gt;4)-beta-D-GlcNAc}-L-asparaginyl-[protein] + UDP + H(+)</text>
        <dbReference type="Rhea" id="RHEA:16921"/>
        <dbReference type="Rhea" id="RHEA-COMP:14374"/>
        <dbReference type="Rhea" id="RHEA-COMP:14377"/>
        <dbReference type="ChEBI" id="CHEBI:15378"/>
        <dbReference type="ChEBI" id="CHEBI:57705"/>
        <dbReference type="ChEBI" id="CHEBI:58223"/>
        <dbReference type="ChEBI" id="CHEBI:139507"/>
        <dbReference type="ChEBI" id="CHEBI:139510"/>
        <dbReference type="EC" id="2.4.1.155"/>
    </reaction>
</comment>
<sequence>MLSRSEESCESLSLEPWDDDTRRSNSKAVPFPGTRRAPRLIWLVVCVVIAGAFFLVAVNQYFSAQRSRSELLSSFWPVAQPHRTDMWEDENSRTMRALLACVTDGTCGQNQTHIVLLASGHFRASIEGRVSGEDIWAKSVLVALQEMGYSPLVTSGDYSDLVRTYRLFPDFIKVVIAEAYDVDKCYNDPACVKSPTNPLGVPIWKLLSFHFWGSPDHPLGGPWTLSPENYPVISRGNGVNNTYLGYSIQRTCEALPVVPHAERPKQAYVLAKWLSYFHNKEYAWAGVALDDAHAPARFVAGMIDDEDGKKPVPAGVANFGRLDKKAFYGELSRSRVLVGIGSPPLSPSPYDALCMGVPFVNPIFQWDAQHPEDRSAWITQHDGLKYEHPPHVYNVRKGDAPAFWKAIQGAMNVAIDRYIPPSMTMEALKARVGGIVETDWRTRAEDLLMKEGTEDQFDL</sequence>
<dbReference type="OrthoDB" id="2113294at2759"/>
<comment type="caution">
    <text evidence="17">The sequence shown here is derived from an EMBL/GenBank/DDBJ whole genome shotgun (WGS) entry which is preliminary data.</text>
</comment>
<evidence type="ECO:0000256" key="12">
    <source>
        <dbReference type="ARBA" id="ARBA00023180"/>
    </source>
</evidence>
<keyword evidence="10" id="KW-0333">Golgi apparatus</keyword>
<comment type="subcellular location">
    <subcellularLocation>
        <location evidence="1">Golgi apparatus membrane</location>
        <topology evidence="1">Single-pass type II membrane protein</topology>
    </subcellularLocation>
</comment>
<evidence type="ECO:0000259" key="16">
    <source>
        <dbReference type="Pfam" id="PF15024"/>
    </source>
</evidence>
<keyword evidence="6" id="KW-0808">Transferase</keyword>
<keyword evidence="8" id="KW-0735">Signal-anchor</keyword>